<feature type="compositionally biased region" description="Polar residues" evidence="2">
    <location>
        <begin position="619"/>
        <end position="640"/>
    </location>
</feature>
<dbReference type="OrthoDB" id="2275718at2759"/>
<dbReference type="GO" id="GO:0034063">
    <property type="term" value="P:stress granule assembly"/>
    <property type="evidence" value="ECO:0007669"/>
    <property type="project" value="TreeGrafter"/>
</dbReference>
<feature type="region of interest" description="Disordered" evidence="2">
    <location>
        <begin position="768"/>
        <end position="814"/>
    </location>
</feature>
<feature type="compositionally biased region" description="Polar residues" evidence="2">
    <location>
        <begin position="17"/>
        <end position="28"/>
    </location>
</feature>
<proteinExistence type="inferred from homology"/>
<accession>E4XJQ7</accession>
<sequence>MSRRNNKNSSSRGGNRAPNSNSYSNATNAKPKRAPASSSFKGIYQNQSLCHALTALVGTKCEVRVRNPNVTHEGFFNTFSSDMDFAVSAVHKVKMLGDGPTHKGEIIDDMIFPVNEVVSMSFENVDLSFATEDNFTDGAIALKKKDQLSSDKELVSWQPDPDVDDVGDLSDCVIGNPGGPITGNGWSAEDMFNVNKSKFDVKTTYDKDLSGYTVKLERGDVSSEQVKRANQLARQIEDSANYQQNIKWELEDTRDEETKFSAVDESANAEGDPNRYVPPSLRQKGPPPGHSRQNSGPQKPTPPPNQRANQQSNKTTPRKEQQQQQQQNNVQNQNSSNEQRSRKSSEKEARKSSSKEEILPQRKQNLPSGGSSLGAPPGITAPPQPNRSRNWAGVAGGTGGSGTSSKIAPATGQNAKTGAKLEDLKTFSNNFNLKQPEAAAPKSQLQSQGQLQSPVQQKDRKNSRATPSPMTKTPVQNTPEPPRSENGTPAGGKPLNPNAKEWTPNVNATEFKPTFGAKKPATPNPQQAGIPAMPPMMPQSPPIASMDLNNPAMGRPSQMQPHQAMPQVYPFQYNQPIVQVPPGHGVVPHIMMQTTGAPIFQPGMAGQQQHIPVSAAQVRGQTPQPGTPQNASQVQSQQPASKPGGRQRPLRPGHQHPTSPPNMAHAGQYVVQPGYPAPHPQHLPQMYQEQQVPGAGYIQVNRNDVNQYPQYYQQQMHPAVTSSNSQQAGSVVYHHGNPHQPTPHINHSMPHMSHAAPVIQYNHHMSPQNQQSQALGMQHAQMYRQMPPNAQQVAYQPQQVNQGAPQGAQSQPHQ</sequence>
<dbReference type="Pfam" id="PF14438">
    <property type="entry name" value="SM-ATX"/>
    <property type="match status" value="1"/>
</dbReference>
<dbReference type="InterPro" id="IPR045117">
    <property type="entry name" value="ATXN2-like"/>
</dbReference>
<feature type="compositionally biased region" description="Low complexity" evidence="2">
    <location>
        <begin position="322"/>
        <end position="338"/>
    </location>
</feature>
<feature type="compositionally biased region" description="Low complexity" evidence="2">
    <location>
        <begin position="7"/>
        <end position="16"/>
    </location>
</feature>
<dbReference type="SMART" id="SM01272">
    <property type="entry name" value="LsmAD"/>
    <property type="match status" value="1"/>
</dbReference>
<feature type="region of interest" description="Disordered" evidence="2">
    <location>
        <begin position="1"/>
        <end position="38"/>
    </location>
</feature>
<feature type="compositionally biased region" description="Low complexity" evidence="2">
    <location>
        <begin position="366"/>
        <end position="378"/>
    </location>
</feature>
<dbReference type="GO" id="GO:0003729">
    <property type="term" value="F:mRNA binding"/>
    <property type="evidence" value="ECO:0007669"/>
    <property type="project" value="TreeGrafter"/>
</dbReference>
<feature type="domain" description="LsmAD" evidence="3">
    <location>
        <begin position="199"/>
        <end position="266"/>
    </location>
</feature>
<reference evidence="4" key="1">
    <citation type="journal article" date="2010" name="Science">
        <title>Plasticity of animal genome architecture unmasked by rapid evolution of a pelagic tunicate.</title>
        <authorList>
            <person name="Denoeud F."/>
            <person name="Henriet S."/>
            <person name="Mungpakdee S."/>
            <person name="Aury J.M."/>
            <person name="Da Silva C."/>
            <person name="Brinkmann H."/>
            <person name="Mikhaleva J."/>
            <person name="Olsen L.C."/>
            <person name="Jubin C."/>
            <person name="Canestro C."/>
            <person name="Bouquet J.M."/>
            <person name="Danks G."/>
            <person name="Poulain J."/>
            <person name="Campsteijn C."/>
            <person name="Adamski M."/>
            <person name="Cross I."/>
            <person name="Yadetie F."/>
            <person name="Muffato M."/>
            <person name="Louis A."/>
            <person name="Butcher S."/>
            <person name="Tsagkogeorga G."/>
            <person name="Konrad A."/>
            <person name="Singh S."/>
            <person name="Jensen M.F."/>
            <person name="Cong E.H."/>
            <person name="Eikeseth-Otteraa H."/>
            <person name="Noel B."/>
            <person name="Anthouard V."/>
            <person name="Porcel B.M."/>
            <person name="Kachouri-Lafond R."/>
            <person name="Nishino A."/>
            <person name="Ugolini M."/>
            <person name="Chourrout P."/>
            <person name="Nishida H."/>
            <person name="Aasland R."/>
            <person name="Huzurbazar S."/>
            <person name="Westhof E."/>
            <person name="Delsuc F."/>
            <person name="Lehrach H."/>
            <person name="Reinhardt R."/>
            <person name="Weissenbach J."/>
            <person name="Roy S.W."/>
            <person name="Artiguenave F."/>
            <person name="Postlethwait J.H."/>
            <person name="Manak J.R."/>
            <person name="Thompson E.M."/>
            <person name="Jaillon O."/>
            <person name="Du Pasquier L."/>
            <person name="Boudinot P."/>
            <person name="Liberles D.A."/>
            <person name="Volff J.N."/>
            <person name="Philippe H."/>
            <person name="Lenhard B."/>
            <person name="Roest Crollius H."/>
            <person name="Wincker P."/>
            <person name="Chourrout D."/>
        </authorList>
    </citation>
    <scope>NUCLEOTIDE SEQUENCE [LARGE SCALE GENOMIC DNA]</scope>
</reference>
<evidence type="ECO:0000313" key="5">
    <source>
        <dbReference type="Proteomes" id="UP000001307"/>
    </source>
</evidence>
<dbReference type="PANTHER" id="PTHR12854:SF7">
    <property type="entry name" value="ATAXIN-2 HOMOLOG"/>
    <property type="match status" value="1"/>
</dbReference>
<feature type="compositionally biased region" description="Low complexity" evidence="2">
    <location>
        <begin position="443"/>
        <end position="456"/>
    </location>
</feature>
<dbReference type="Pfam" id="PF06741">
    <property type="entry name" value="LsmAD"/>
    <property type="match status" value="1"/>
</dbReference>
<feature type="compositionally biased region" description="Basic and acidic residues" evidence="2">
    <location>
        <begin position="339"/>
        <end position="360"/>
    </location>
</feature>
<feature type="compositionally biased region" description="Polar residues" evidence="2">
    <location>
        <begin position="803"/>
        <end position="814"/>
    </location>
</feature>
<dbReference type="AlphaFoldDB" id="E4XJQ7"/>
<feature type="compositionally biased region" description="Polar residues" evidence="2">
    <location>
        <begin position="306"/>
        <end position="315"/>
    </location>
</feature>
<feature type="region of interest" description="Disordered" evidence="2">
    <location>
        <begin position="253"/>
        <end position="504"/>
    </location>
</feature>
<evidence type="ECO:0000256" key="1">
    <source>
        <dbReference type="ARBA" id="ARBA00007503"/>
    </source>
</evidence>
<dbReference type="InParanoid" id="E4XJQ7"/>
<dbReference type="PANTHER" id="PTHR12854">
    <property type="entry name" value="ATAXIN 2-RELATED"/>
    <property type="match status" value="1"/>
</dbReference>
<dbReference type="GO" id="GO:0010494">
    <property type="term" value="C:cytoplasmic stress granule"/>
    <property type="evidence" value="ECO:0007669"/>
    <property type="project" value="TreeGrafter"/>
</dbReference>
<feature type="compositionally biased region" description="Polar residues" evidence="2">
    <location>
        <begin position="464"/>
        <end position="478"/>
    </location>
</feature>
<dbReference type="EMBL" id="FN653062">
    <property type="protein sequence ID" value="CBY24691.1"/>
    <property type="molecule type" value="Genomic_DNA"/>
</dbReference>
<evidence type="ECO:0000313" key="4">
    <source>
        <dbReference type="EMBL" id="CBY24691.1"/>
    </source>
</evidence>
<organism evidence="4">
    <name type="scientific">Oikopleura dioica</name>
    <name type="common">Tunicate</name>
    <dbReference type="NCBI Taxonomy" id="34765"/>
    <lineage>
        <taxon>Eukaryota</taxon>
        <taxon>Metazoa</taxon>
        <taxon>Chordata</taxon>
        <taxon>Tunicata</taxon>
        <taxon>Appendicularia</taxon>
        <taxon>Copelata</taxon>
        <taxon>Oikopleuridae</taxon>
        <taxon>Oikopleura</taxon>
    </lineage>
</organism>
<comment type="similarity">
    <text evidence="1">Belongs to the ataxin-2 family.</text>
</comment>
<gene>
    <name evidence="4" type="ORF">GSOID_T00012859001</name>
</gene>
<protein>
    <recommendedName>
        <fullName evidence="3">LsmAD domain-containing protein</fullName>
    </recommendedName>
</protein>
<evidence type="ECO:0000256" key="2">
    <source>
        <dbReference type="SAM" id="MobiDB-lite"/>
    </source>
</evidence>
<evidence type="ECO:0000259" key="3">
    <source>
        <dbReference type="SMART" id="SM01272"/>
    </source>
</evidence>
<dbReference type="InterPro" id="IPR025852">
    <property type="entry name" value="SM_dom_ATX"/>
</dbReference>
<feature type="compositionally biased region" description="Low complexity" evidence="2">
    <location>
        <begin position="788"/>
        <end position="802"/>
    </location>
</feature>
<dbReference type="InterPro" id="IPR009604">
    <property type="entry name" value="LsmAD_domain"/>
</dbReference>
<keyword evidence="5" id="KW-1185">Reference proteome</keyword>
<name>E4XJQ7_OIKDI</name>
<dbReference type="Proteomes" id="UP000001307">
    <property type="component" value="Unassembled WGS sequence"/>
</dbReference>
<feature type="region of interest" description="Disordered" evidence="2">
    <location>
        <begin position="617"/>
        <end position="682"/>
    </location>
</feature>